<sequence length="4464" mass="459702">MESQEKLFDYLKKASAELQETRTRLRRKEAAEHEPIAIVGMGCRLPGGVRSPEDLWSLVASGTDAVSGFPADRGWDLGDGYAHQGGFVHDAAEFDAGFFEISPREALAMDPQQRMLLEVTWEALERAGIDPAGLKGSRTGVFAGASSSGYGNVLLEDPSGVEGYLMTGNAGSVISGRVSYALGLEGPAVTVDTACSSSLVALHLAVQALRTRECGLALAGGVTVMATAGTFADFARQNGLAADGRCKSFSADADGTAWAEGAGVLVVERLSDARRNGHRVLAVITGTAVNSDGASNGLTAPNGPSQQRVIRSALAAARVSAEQVDVVEAHGTGTTLGDPIEAQAVLATYGQHRETPLWLGSLKSNLGHAQQAAGVAGVIKMVQALRHGELPRTLHVAEPTPHVDWSAGKVALLREQVAWPAGDRPRRAGVSAFGMSGTNAHVIVEDAPMAEDAPAEPRQPVVTTTATPWLLSGRTAPALAAQAGRLREHLLTHPDLDPADVAWSLATTRSAFGHRAVVLDGDLTAAAAGRPAPGLVTGTAAAAGRTVFVFPGQGSQWLGMGRELAESCSVFAARLAECAAALSPYGGLNLDDLDSADVVQPALWAVMVSLAEVWRAAGVVPDAVVGHSQGEIAAAVVSGALSLEDGARVVALRSKVLTALAGHGGMLSIAEPAAAVRERIEPWGSRLSVAAVNGPQSTVVSGDPEALRELAESADVRTRMIPVDYASHSAQVDALRDEIVSVLAGISPREAEIPMVSAMTGEWINGPELDPAYWAASLREPVEFERAVRVLGESGHGVFVETSPHAVLTTAIADTLPDAVVGGTLRRDGGGAGRLLRSFAEAWTRGVPVDWSALLSGQTVDLPTYAFQHERYWPERASTADDTWRYQVTWAPVPEPATATLSGTWLLAGVSAEIAAALRGYGADVVTAPVDDLPAGDFAGVVAHGDDLAGILRLVQAGIDAPLWVLTRGAAPGDGPVSLEQAQVWGFGRVAALEHPDRWGGLVDLPAVWDERAAARLCAVLAGHEDQVAIRQAGILARRLVRAPEPRELRRFEPSGTVLITGGTGAIGGHTGRWLTGRGATNLVLTSRSGPAAAGVPALVADLAARGAAVDVVACDVADRPQVAGLLDRIGPGLSTVVHAAGVGEGGPIVETTVADLASATAAKVLGARWLDELATGLDAFVLFSSGAAIWGSGGLAGYAAGNAYLDALAEARRARGLAATSVAWGLWGGGGMVGGAAGEQLRGLGMRVMAPDRGIHALAQTLDADETAVTVADVDWAKFAPTFTLRRPSPLIAGLPEVEAALAVDTDAEPETELGRRLAGLSRADQDRLLTDLVRAEAAAVLGHASADALEPRRAFKELGFGSLTAVELRNRLATATGLGLPSTLVFDYPNAAALAEFLGSRLTGTETRTATVVTAASDEPLAIVGMGCRFPGGVTGPEQLWDLLAAGTDAIAGFPADRGWETLEATYGHDDVEYIRQGGFVYDAAEFDAGFFGISPREAVAMDPQQRMLLEVAWETLEAAGIDPAALRGSATGVFAGATHSGYGMGVAGGDRGSEGYLMTGGLTAVISGRISYTLGLEGPAVTVDTACSSSLVALHLAAQSLRSGECSMALAGGVAVLATPGAFLEFSQQGGMAADGRCKAFAAGADGIGWGEGAGMVLLERLSDAHRNGHEVLAVIRGTAANSDGASNGLAAPNGPSQQRVIRAALADAGLSTQDVDAVEAHGTGTSLGDPIEAQALLATYGQDRDEPLWLGSVKSNIGHTQTAAGVAGIIKMVQALRHGELPRTLHAAEPSPEVDWSAGNVRLLTEAVPWPAGERPRRAGVSAFGVSGTNVHVIVEEAPKPPAAPEPAPPLVAAPAWVVSGRTGEGLAAQAGRLREHVLARPGEDVAWSLATTRPVFEHRAVVTGGDLAAGLAAVATGQPAPGVVTGAVTPAAAGRVTFVFPGQGSQWAGMGRELAESCPVFAARLAECAAALSPYVDLDLDDLDSADVVQPALWAVMVSLAEVWRAAGVVPDAVVGHSQGEIAAAVVSGALSLEDGARVVALRSKVLTALAGHGGMMSIAEPAAEVRERIKPWGARLSVAAVNGPQSTVVSGEPDALRELAESTHVRTRMIPVDYASHSAQVDALRDEIVSVLAGISPRQAEIPMVSAMTGEWIGGPELDPAYWAASLREPVEFERAIRVLGEQGHRVFVETSPHPVLTGAIADTLDGPVVTGTLRRADGSAQRLLTSFGEAFVHGVPVDWAAVLGGGTRTPLPTYAFQRRRFWPDEPARPAADPAEARFWAAVDRGDPAELAGLLDAGGAGLDDVLPAVLPALAAWHRREQDGSTVADWRYRITWTPVPETTAVVTGTWLVAGDAPEARDTARALAGRGADVVTLGAADHDRAALAEILRALVTGPVAGVVSALALDESPLPGFPAVPRGAAGTLGLIQALGDAGVDAPLWVLTRGAVAATPGEPLTSPVQAQAWGLGRVAGLEYAGRWGGLVDLPAQWDERTAARVCAALTGIEDQVAVRQGGLFARRLVRSAPRRAAGSWRPGGTVLLTGGTGSIGGLVGTWLAGRGAERVVLTSRSGPSAGGIAVLAAEIADGGAQVDVVSCDSADRAQLAGLLDTIGRTGPALSSVLHSASTAYVTPLDDTSVEGLAVALGAKAAGARWLDELTADLDLDAFVLFSSISATWGSNDHGAYAAGNAYLDALAEDRRARGLPGTSIAWGVWDTRDWAAVDALLEERPGSVTPARLVRQGMNFLDPDRALTALGQVLDDDETFIALADVDWARFAPVFTAARERPLLDLIPEAHESEVDAPAATGELAAKLAGLAAAEQVRVTADLVRQHAAAVLGHTSAGEVPAARAFRDLGFDSLTAVELRNRLNTATGLKLPSTVVFDYPTPDVLAREIVGRLVGTAEAAPVTTGGPATATDPIVIVGMGCRYAGGIESPEALWELLESGGDAITAFPPDRGWDTEGLFDPDPDNPGTSYVSQGGFLRNVAGFDAGFFGISPREALAMDPQQRLLLEIAWETVERAGIDPASLRGTATGVFAGAAPSGYLGAGEFDGVEGHLITGNTGSVLSGRISYTLGLEGPAVTIDTACSSSLVALHLAAQALRSGECSLALAGGVLVMADPAEFVGFSRQRVLAADGRCKAFAAAADGMGMAEGAGMVLLERLSDARRHGHEVLAVLRGSATNSDGASNGLTAPNGPSQQRVIRSALANAGLSTSDVDVVEAHGTGTALGDPIEAQAILATYGQERAEPLWLGSVKSNIGHSQQAAGVAGVIKMVLALRHGKLPATLHVDEPSPHVDWTSGNIALLREPVEWTAGERPRRAGVSAFGISGTNAHVVLEEAPGPEPADTTSEAPVLAGPAWPVAARSAEALAEQAARLREFVLARPDLDPADVGFSLATTRTAFEHRAVVTGDVLAGLGALADGRSAASVVTGTVPAAGPGRIGFLFAGQGSQRAGMGRQLYAASPVFAAAFDEAIALVEAELGVPVREVVLGEGEDDRADQTLYAQTGLFAVEVGLVALLAACGIRPDAVAGHSVGEIAAAHAAGVLTLADAARLVAHRARLMQALPEGGAMAAIEATEAELTPDLEGVSLAAVNGPTSVVVSGAADAVDAVVERWRAQGRRVRRLRVSHAFHSHLMDPVLDDLAEVAAGLTYASPRVPWVGALAGALVEAPDAGYWPAQARAAVRFGAAVEAMAAQGVSVFLEIGPDGTLSALAPASCPDGAFVPVLRKDTPVVAGLAQAYVHGVAVDWTAVSRGRRIALPTTVFRHQRFWPKPAAPAAPAADSAFWTAVEEGDLQRVTDALAVGGEQPLREVLPALAAYRRRERDTSAVAGWRYRIGWEPLAEPGAAVPTGTWLVVADPARVTDDCLRALAGARTVLVETTATDRTDLAEALAGVVDDLAGVVALPAAGGTGPVPPGVATTLALVQALGDLGVTAPLWVLTTGAVAPAPGEPVADPAQAQIWGLGRVVGLEHPERWGGLADLPSTMDDVAVARLRAVLAGTGEDQVAIRPGGVFGRRLHHAPAPAPARTRPWTPRGSVLVTGGTGGLGGHVGRWLAGRGAPHVALTSRRGPGAEGVAAQAAELAGLGTAVDVFACDAADRGHLAAVLDRLPGLTAVVHAAGLGQVTPTAETTLAEHEHVVAAKVAGARWLDELTGDLDAFVLFSSIAATWGSARQPAYAAGNAALDALAVNRRARGLAATSVAWGMWAGAGMGAGGEEFARRGLRMMDTQHAITALAQAVDAGEATVTVADVDWARFAPAFTMRRPSPLLAALPEVQAALTPAAPVADGGFARRLDGLAPAEQDRLLAELVRTEAAAALGHDDAAEVEPDRAFKDLGFDSLTAIELRNRLGAATGLTLPATLVFDHPAPAALAAFLRAELLGDPGEAGLTEELDRFEALLAGAAPDEQTHELVAARLQRVLARWTENRSGGEGVTRRIEAASDDEMFEFIHRELGRSE</sequence>
<dbReference type="Pfam" id="PF00109">
    <property type="entry name" value="ketoacyl-synt"/>
    <property type="match status" value="3"/>
</dbReference>
<evidence type="ECO:0000313" key="15">
    <source>
        <dbReference type="Proteomes" id="UP000199622"/>
    </source>
</evidence>
<dbReference type="GO" id="GO:0031177">
    <property type="term" value="F:phosphopantetheine binding"/>
    <property type="evidence" value="ECO:0007669"/>
    <property type="project" value="InterPro"/>
</dbReference>
<evidence type="ECO:0000256" key="5">
    <source>
        <dbReference type="ARBA" id="ARBA00023268"/>
    </source>
</evidence>
<dbReference type="Pfam" id="PF16197">
    <property type="entry name" value="KAsynt_C_assoc"/>
    <property type="match status" value="3"/>
</dbReference>
<dbReference type="GO" id="GO:0004312">
    <property type="term" value="F:fatty acid synthase activity"/>
    <property type="evidence" value="ECO:0007669"/>
    <property type="project" value="TreeGrafter"/>
</dbReference>
<evidence type="ECO:0000256" key="11">
    <source>
        <dbReference type="ARBA" id="ARBA00066981"/>
    </source>
</evidence>
<dbReference type="InterPro" id="IPR013968">
    <property type="entry name" value="PKS_KR"/>
</dbReference>
<dbReference type="InterPro" id="IPR036291">
    <property type="entry name" value="NAD(P)-bd_dom_sf"/>
</dbReference>
<dbReference type="PROSITE" id="PS52004">
    <property type="entry name" value="KS3_2"/>
    <property type="match status" value="3"/>
</dbReference>
<evidence type="ECO:0000259" key="13">
    <source>
        <dbReference type="PROSITE" id="PS52004"/>
    </source>
</evidence>
<dbReference type="InterPro" id="IPR016036">
    <property type="entry name" value="Malonyl_transacylase_ACP-bd"/>
</dbReference>
<dbReference type="Proteomes" id="UP000199622">
    <property type="component" value="Unassembled WGS sequence"/>
</dbReference>
<dbReference type="PROSITE" id="PS00606">
    <property type="entry name" value="KS3_1"/>
    <property type="match status" value="3"/>
</dbReference>
<keyword evidence="6" id="KW-0012">Acyltransferase</keyword>
<dbReference type="InterPro" id="IPR018201">
    <property type="entry name" value="Ketoacyl_synth_AS"/>
</dbReference>
<comment type="function">
    <text evidence="8">Involved in the biosynthesis of antibiotic erythromycin via the biosynthesis of its aglycone precursor, 6-deoxyerythronolide B (6-dEB).</text>
</comment>
<dbReference type="FunFam" id="1.10.1200.10:FF:000007">
    <property type="entry name" value="Probable polyketide synthase pks17"/>
    <property type="match status" value="3"/>
</dbReference>
<dbReference type="InterPro" id="IPR036736">
    <property type="entry name" value="ACP-like_sf"/>
</dbReference>
<dbReference type="InterPro" id="IPR014030">
    <property type="entry name" value="Ketoacyl_synth_N"/>
</dbReference>
<evidence type="ECO:0000313" key="14">
    <source>
        <dbReference type="EMBL" id="SEC54505.1"/>
    </source>
</evidence>
<evidence type="ECO:0000256" key="7">
    <source>
        <dbReference type="ARBA" id="ARBA00052442"/>
    </source>
</evidence>
<dbReference type="InterPro" id="IPR016039">
    <property type="entry name" value="Thiolase-like"/>
</dbReference>
<dbReference type="Gene3D" id="3.30.70.3290">
    <property type="match status" value="3"/>
</dbReference>
<dbReference type="InterPro" id="IPR006162">
    <property type="entry name" value="Ppantetheine_attach_site"/>
</dbReference>
<feature type="domain" description="Carrier" evidence="12">
    <location>
        <begin position="4311"/>
        <end position="4386"/>
    </location>
</feature>
<keyword evidence="1" id="KW-0596">Phosphopantetheine</keyword>
<keyword evidence="3 14" id="KW-0808">Transferase</keyword>
<gene>
    <name evidence="14" type="ORF">SAMN04489727_4147</name>
</gene>
<dbReference type="SUPFAM" id="SSF47336">
    <property type="entry name" value="ACP-like"/>
    <property type="match status" value="3"/>
</dbReference>
<dbReference type="GO" id="GO:0004315">
    <property type="term" value="F:3-oxoacyl-[acyl-carrier-protein] synthase activity"/>
    <property type="evidence" value="ECO:0007669"/>
    <property type="project" value="InterPro"/>
</dbReference>
<dbReference type="EC" id="2.3.1.94" evidence="11"/>
<dbReference type="Gene3D" id="6.10.140.1830">
    <property type="match status" value="2"/>
</dbReference>
<dbReference type="InterPro" id="IPR009081">
    <property type="entry name" value="PP-bd_ACP"/>
</dbReference>
<evidence type="ECO:0000256" key="10">
    <source>
        <dbReference type="ARBA" id="ARBA00063272"/>
    </source>
</evidence>
<dbReference type="InterPro" id="IPR020806">
    <property type="entry name" value="PKS_PP-bd"/>
</dbReference>
<organism evidence="14 15">
    <name type="scientific">Amycolatopsis tolypomycina</name>
    <dbReference type="NCBI Taxonomy" id="208445"/>
    <lineage>
        <taxon>Bacteria</taxon>
        <taxon>Bacillati</taxon>
        <taxon>Actinomycetota</taxon>
        <taxon>Actinomycetes</taxon>
        <taxon>Pseudonocardiales</taxon>
        <taxon>Pseudonocardiaceae</taxon>
        <taxon>Amycolatopsis</taxon>
    </lineage>
</organism>
<feature type="domain" description="Carrier" evidence="12">
    <location>
        <begin position="2828"/>
        <end position="2903"/>
    </location>
</feature>
<dbReference type="PROSITE" id="PS50075">
    <property type="entry name" value="CARRIER"/>
    <property type="match status" value="3"/>
</dbReference>
<name>A0A1H4TDG2_9PSEU</name>
<dbReference type="SUPFAM" id="SSF55048">
    <property type="entry name" value="Probable ACP-binding domain of malonyl-CoA ACP transacylase"/>
    <property type="match status" value="3"/>
</dbReference>
<dbReference type="GO" id="GO:0006633">
    <property type="term" value="P:fatty acid biosynthetic process"/>
    <property type="evidence" value="ECO:0007669"/>
    <property type="project" value="InterPro"/>
</dbReference>
<dbReference type="InterPro" id="IPR020841">
    <property type="entry name" value="PKS_Beta-ketoAc_synthase_dom"/>
</dbReference>
<comment type="pathway">
    <text evidence="9">Antibiotic biosynthesis; erythromycin biosynthesis.</text>
</comment>
<evidence type="ECO:0000256" key="1">
    <source>
        <dbReference type="ARBA" id="ARBA00022450"/>
    </source>
</evidence>
<evidence type="ECO:0000256" key="9">
    <source>
        <dbReference type="ARBA" id="ARBA00060622"/>
    </source>
</evidence>
<evidence type="ECO:0000256" key="2">
    <source>
        <dbReference type="ARBA" id="ARBA00022553"/>
    </source>
</evidence>
<dbReference type="Pfam" id="PF08659">
    <property type="entry name" value="KR"/>
    <property type="match status" value="3"/>
</dbReference>
<dbReference type="OrthoDB" id="9778690at2"/>
<dbReference type="FunFam" id="3.40.366.10:FF:000002">
    <property type="entry name" value="Probable polyketide synthase 2"/>
    <property type="match status" value="1"/>
</dbReference>
<feature type="domain" description="Ketosynthase family 3 (KS3)" evidence="13">
    <location>
        <begin position="2921"/>
        <end position="3343"/>
    </location>
</feature>
<dbReference type="InterPro" id="IPR014031">
    <property type="entry name" value="Ketoacyl_synth_C"/>
</dbReference>
<dbReference type="CDD" id="cd00833">
    <property type="entry name" value="PKS"/>
    <property type="match status" value="3"/>
</dbReference>
<dbReference type="SMART" id="SM00827">
    <property type="entry name" value="PKS_AT"/>
    <property type="match status" value="3"/>
</dbReference>
<dbReference type="Pfam" id="PF00550">
    <property type="entry name" value="PP-binding"/>
    <property type="match status" value="3"/>
</dbReference>
<feature type="domain" description="Ketosynthase family 3 (KS3)" evidence="13">
    <location>
        <begin position="33"/>
        <end position="446"/>
    </location>
</feature>
<evidence type="ECO:0000256" key="6">
    <source>
        <dbReference type="ARBA" id="ARBA00023315"/>
    </source>
</evidence>
<protein>
    <recommendedName>
        <fullName evidence="11">6-deoxyerythronolide-B synthase</fullName>
        <ecNumber evidence="11">2.3.1.94</ecNumber>
    </recommendedName>
</protein>
<dbReference type="SMART" id="SM01294">
    <property type="entry name" value="PKS_PP_betabranch"/>
    <property type="match status" value="3"/>
</dbReference>
<dbReference type="STRING" id="208445.SAMN04489727_4147"/>
<dbReference type="Pfam" id="PF18369">
    <property type="entry name" value="PKS_DE"/>
    <property type="match status" value="2"/>
</dbReference>
<dbReference type="PANTHER" id="PTHR43775:SF51">
    <property type="entry name" value="INACTIVE PHENOLPHTHIOCEROL SYNTHESIS POLYKETIDE SYNTHASE TYPE I PKS1-RELATED"/>
    <property type="match status" value="1"/>
</dbReference>
<dbReference type="EMBL" id="FNSO01000004">
    <property type="protein sequence ID" value="SEC54505.1"/>
    <property type="molecule type" value="Genomic_DNA"/>
</dbReference>
<dbReference type="Pfam" id="PF02801">
    <property type="entry name" value="Ketoacyl-synt_C"/>
    <property type="match status" value="3"/>
</dbReference>
<feature type="domain" description="Carrier" evidence="12">
    <location>
        <begin position="1329"/>
        <end position="1404"/>
    </location>
</feature>
<dbReference type="Gene3D" id="3.40.366.10">
    <property type="entry name" value="Malonyl-Coenzyme A Acyl Carrier Protein, domain 2"/>
    <property type="match status" value="3"/>
</dbReference>
<evidence type="ECO:0000256" key="4">
    <source>
        <dbReference type="ARBA" id="ARBA00022737"/>
    </source>
</evidence>
<comment type="subunit">
    <text evidence="10">Homodimer. Erythronolide synthase is composed of EryAI, EryAII and EryAIII multimodular (2 modules) polypeptides each coding for a functional synthase subunit which participates in 2 of the six FAS-like elongation steps required for formation of the polyketide. Module 1, 2, 3, 4, 5, and 6 participating in biosynthesis steps 1, 2, 3, 4, 5, and 6, respectively.</text>
</comment>
<dbReference type="InterPro" id="IPR050091">
    <property type="entry name" value="PKS_NRPS_Biosynth_Enz"/>
</dbReference>
<keyword evidence="15" id="KW-1185">Reference proteome</keyword>
<dbReference type="CDD" id="cd08952">
    <property type="entry name" value="KR_1_SDR_x"/>
    <property type="match status" value="3"/>
</dbReference>
<proteinExistence type="predicted"/>
<dbReference type="InterPro" id="IPR016035">
    <property type="entry name" value="Acyl_Trfase/lysoPLipase"/>
</dbReference>
<dbReference type="Gene3D" id="1.10.1200.10">
    <property type="entry name" value="ACP-like"/>
    <property type="match status" value="3"/>
</dbReference>
<dbReference type="FunFam" id="3.40.47.10:FF:000019">
    <property type="entry name" value="Polyketide synthase type I"/>
    <property type="match status" value="3"/>
</dbReference>
<keyword evidence="4" id="KW-0677">Repeat</keyword>
<comment type="catalytic activity">
    <reaction evidence="7">
        <text>6 (S)-methylmalonyl-CoA + propanoyl-CoA + 6 NADPH + 12 H(+) = 6-deoxyerythronolide B + 6 CO2 + 6 NADP(+) + 7 CoA + H2O</text>
        <dbReference type="Rhea" id="RHEA:23068"/>
        <dbReference type="ChEBI" id="CHEBI:15377"/>
        <dbReference type="ChEBI" id="CHEBI:15378"/>
        <dbReference type="ChEBI" id="CHEBI:16089"/>
        <dbReference type="ChEBI" id="CHEBI:16526"/>
        <dbReference type="ChEBI" id="CHEBI:57287"/>
        <dbReference type="ChEBI" id="CHEBI:57327"/>
        <dbReference type="ChEBI" id="CHEBI:57392"/>
        <dbReference type="ChEBI" id="CHEBI:57783"/>
        <dbReference type="ChEBI" id="CHEBI:58349"/>
        <dbReference type="EC" id="2.3.1.94"/>
    </reaction>
</comment>
<dbReference type="InterPro" id="IPR001227">
    <property type="entry name" value="Ac_transferase_dom_sf"/>
</dbReference>
<dbReference type="InterPro" id="IPR014043">
    <property type="entry name" value="Acyl_transferase_dom"/>
</dbReference>
<dbReference type="SMART" id="SM00825">
    <property type="entry name" value="PKS_KS"/>
    <property type="match status" value="3"/>
</dbReference>
<dbReference type="SUPFAM" id="SSF52151">
    <property type="entry name" value="FabD/lysophospholipase-like"/>
    <property type="match status" value="3"/>
</dbReference>
<dbReference type="Gene3D" id="3.40.47.10">
    <property type="match status" value="3"/>
</dbReference>
<keyword evidence="2" id="KW-0597">Phosphoprotein</keyword>
<dbReference type="SUPFAM" id="SSF51735">
    <property type="entry name" value="NAD(P)-binding Rossmann-fold domains"/>
    <property type="match status" value="6"/>
</dbReference>
<evidence type="ECO:0000256" key="8">
    <source>
        <dbReference type="ARBA" id="ARBA00060158"/>
    </source>
</evidence>
<dbReference type="InterPro" id="IPR057326">
    <property type="entry name" value="KR_dom"/>
</dbReference>
<keyword evidence="5" id="KW-0511">Multifunctional enzyme</keyword>
<dbReference type="InterPro" id="IPR041618">
    <property type="entry name" value="PKS_DE"/>
</dbReference>
<dbReference type="Gene3D" id="3.40.50.720">
    <property type="entry name" value="NAD(P)-binding Rossmann-like Domain"/>
    <property type="match status" value="3"/>
</dbReference>
<dbReference type="SMART" id="SM00822">
    <property type="entry name" value="PKS_KR"/>
    <property type="match status" value="3"/>
</dbReference>
<dbReference type="PANTHER" id="PTHR43775">
    <property type="entry name" value="FATTY ACID SYNTHASE"/>
    <property type="match status" value="1"/>
</dbReference>
<dbReference type="Pfam" id="PF00698">
    <property type="entry name" value="Acyl_transf_1"/>
    <property type="match status" value="3"/>
</dbReference>
<dbReference type="InterPro" id="IPR032821">
    <property type="entry name" value="PKS_assoc"/>
</dbReference>
<reference evidence="15" key="1">
    <citation type="submission" date="2016-10" db="EMBL/GenBank/DDBJ databases">
        <authorList>
            <person name="Varghese N."/>
            <person name="Submissions S."/>
        </authorList>
    </citation>
    <scope>NUCLEOTIDE SEQUENCE [LARGE SCALE GENOMIC DNA]</scope>
    <source>
        <strain evidence="15">DSM 44544</strain>
    </source>
</reference>
<feature type="domain" description="Ketosynthase family 3 (KS3)" evidence="13">
    <location>
        <begin position="1420"/>
        <end position="1841"/>
    </location>
</feature>
<dbReference type="GO" id="GO:0047879">
    <property type="term" value="F:erythronolide synthase activity"/>
    <property type="evidence" value="ECO:0007669"/>
    <property type="project" value="UniProtKB-EC"/>
</dbReference>
<evidence type="ECO:0000256" key="3">
    <source>
        <dbReference type="ARBA" id="ARBA00022679"/>
    </source>
</evidence>
<evidence type="ECO:0000259" key="12">
    <source>
        <dbReference type="PROSITE" id="PS50075"/>
    </source>
</evidence>
<accession>A0A1H4TDG2</accession>
<dbReference type="PROSITE" id="PS00012">
    <property type="entry name" value="PHOSPHOPANTETHEINE"/>
    <property type="match status" value="2"/>
</dbReference>
<dbReference type="NCBIfam" id="NF045894">
    <property type="entry name" value="PKS_plus_SDR"/>
    <property type="match status" value="2"/>
</dbReference>
<dbReference type="SMART" id="SM00823">
    <property type="entry name" value="PKS_PP"/>
    <property type="match status" value="3"/>
</dbReference>
<dbReference type="SUPFAM" id="SSF53901">
    <property type="entry name" value="Thiolase-like"/>
    <property type="match status" value="3"/>
</dbReference>